<evidence type="ECO:0000313" key="2">
    <source>
        <dbReference type="Proteomes" id="UP000010523"/>
    </source>
</evidence>
<comment type="caution">
    <text evidence="1">The sequence shown here is derived from an EMBL/GenBank/DDBJ whole genome shotgun (WGS) entry which is preliminary data.</text>
</comment>
<dbReference type="AlphaFoldDB" id="I3E492"/>
<dbReference type="EMBL" id="AFEU01000001">
    <property type="protein sequence ID" value="EIJ81313.1"/>
    <property type="molecule type" value="Genomic_DNA"/>
</dbReference>
<gene>
    <name evidence="1" type="ORF">PB1_00160</name>
</gene>
<dbReference type="OrthoDB" id="2679997at2"/>
<sequence>MDMKIGLGGRDVGTIRYNSLPAFYYVFRELGFQVHLDSKNQKVQLKSGLDGKQIWISADHDSGQEAFRKAKLERTVLEHIKNFLTSCGAEVLLNGEMGYAEKIDLHLKLALYEIPSINEPILELTYNFSQDDKKWVEHFQHECRLAGTKFCVNEATANGNSSIMKIHIMYPEIMEDLFWNKFGENHAMIITTGILSRLIGSSTLSIFSLVPLELFQIHEASAEKNKVNDAAEKQKQEKFLETKREEAEVYFDYHLFLDDNEDIKIKIFGNLHIKNSGTEILRNPVICIRSTPLESIKITGQILPPNVTQTLGVMNNDGAKGWKFMNDNWIEEAEEKGETWICPIQPLNIMPGEIESLSNLQISVIKPDEKNIRVEAFVYFNEQGLEFHANNKISLMLSQKKKQ</sequence>
<reference evidence="1 2" key="1">
    <citation type="journal article" date="2012" name="Appl. Environ. Microbiol.">
        <title>Genome Sequence of Thermotolerant Bacillus methanolicus: Features and Regulation Related to Methylotrophy and Production of L-Lysine and L-Glutamate from Methanol.</title>
        <authorList>
            <person name="Heggeset T.M."/>
            <person name="Krog A."/>
            <person name="Balzer S."/>
            <person name="Wentzel A."/>
            <person name="Ellingsen T.E."/>
            <person name="Brautaset T."/>
        </authorList>
    </citation>
    <scope>NUCLEOTIDE SEQUENCE [LARGE SCALE GENOMIC DNA]</scope>
    <source>
        <strain evidence="1 2">PB1</strain>
    </source>
</reference>
<dbReference type="Proteomes" id="UP000010523">
    <property type="component" value="Unassembled WGS sequence"/>
</dbReference>
<evidence type="ECO:0000313" key="1">
    <source>
        <dbReference type="EMBL" id="EIJ81313.1"/>
    </source>
</evidence>
<dbReference type="RefSeq" id="WP_003349978.1">
    <property type="nucleotide sequence ID" value="NZ_AFEU01000001.1"/>
</dbReference>
<organism evidence="1 2">
    <name type="scientific">Bacillus methanolicus PB1</name>
    <dbReference type="NCBI Taxonomy" id="997296"/>
    <lineage>
        <taxon>Bacteria</taxon>
        <taxon>Bacillati</taxon>
        <taxon>Bacillota</taxon>
        <taxon>Bacilli</taxon>
        <taxon>Bacillales</taxon>
        <taxon>Bacillaceae</taxon>
        <taxon>Bacillus</taxon>
    </lineage>
</organism>
<dbReference type="STRING" id="997296.PB1_00160"/>
<proteinExistence type="predicted"/>
<protein>
    <submittedName>
        <fullName evidence="1">Uncharacterized protein</fullName>
    </submittedName>
</protein>
<keyword evidence="2" id="KW-1185">Reference proteome</keyword>
<dbReference type="eggNOG" id="ENOG5032QXU">
    <property type="taxonomic scope" value="Bacteria"/>
</dbReference>
<name>I3E492_BACMT</name>
<accession>I3E492</accession>
<dbReference type="PATRIC" id="fig|997296.3.peg.63"/>